<proteinExistence type="predicted"/>
<sequence>MDSTTSHLVNLTNSTFITTLPFLLLLLLISFLFLHSRQRSTSNYCPATFPIIGNLIGFISNRHRFLDWATDLLSSSPTHTIQISSPLGLNHGICTANPTVVDHLLRTNFSNYIKGQRFNSVLSDLLGHGIFVADDALWAFQRKISSHEFTTRSLKTFISHSVQFEIHNRLLPRLTAAADSGKPLDLQDILRRFAFDNICRVAFGTDPAALRADEQQQEEQEPFFSAFDEAVEISAKRFFHPVPWIWKAKRSLNVGSEQRLHRAIRVIDEYAMKIIDGRQEEVDDEKQDLLSRFTVALKDTEQKEKKKFLRDIVISFILAGKDTTSSALTWFFWLLSINRHCEKKILAELGGGQLEFDDLKVMHYLHASISETLRLYPPVPIDSRLTVKDDVLPDGTEVRAGWFADYSAYAMGRMERVWGRDCGEFVPERWLNEKGEFVGVETVKFPAFHAGPRTCLGREMAYVQMKSVVASVMREFEVEPVVDGKKGAPEIEFSLTLRMKGGFPVRIKRRVSG</sequence>
<evidence type="ECO:0000313" key="2">
    <source>
        <dbReference type="Proteomes" id="UP000827976"/>
    </source>
</evidence>
<protein>
    <submittedName>
        <fullName evidence="1">Cytochrome P450 E-class group I protein</fullName>
    </submittedName>
</protein>
<organism evidence="1 2">
    <name type="scientific">Dioscorea alata</name>
    <name type="common">Purple yam</name>
    <dbReference type="NCBI Taxonomy" id="55571"/>
    <lineage>
        <taxon>Eukaryota</taxon>
        <taxon>Viridiplantae</taxon>
        <taxon>Streptophyta</taxon>
        <taxon>Embryophyta</taxon>
        <taxon>Tracheophyta</taxon>
        <taxon>Spermatophyta</taxon>
        <taxon>Magnoliopsida</taxon>
        <taxon>Liliopsida</taxon>
        <taxon>Dioscoreales</taxon>
        <taxon>Dioscoreaceae</taxon>
        <taxon>Dioscorea</taxon>
    </lineage>
</organism>
<name>A0ACB7VRJ7_DIOAL</name>
<comment type="caution">
    <text evidence="1">The sequence shown here is derived from an EMBL/GenBank/DDBJ whole genome shotgun (WGS) entry which is preliminary data.</text>
</comment>
<evidence type="ECO:0000313" key="1">
    <source>
        <dbReference type="EMBL" id="KAH7677101.1"/>
    </source>
</evidence>
<accession>A0ACB7VRJ7</accession>
<dbReference type="EMBL" id="CM037017">
    <property type="protein sequence ID" value="KAH7677101.1"/>
    <property type="molecule type" value="Genomic_DNA"/>
</dbReference>
<reference evidence="2" key="1">
    <citation type="journal article" date="2022" name="Nat. Commun.">
        <title>Chromosome evolution and the genetic basis of agronomically important traits in greater yam.</title>
        <authorList>
            <person name="Bredeson J.V."/>
            <person name="Lyons J.B."/>
            <person name="Oniyinde I.O."/>
            <person name="Okereke N.R."/>
            <person name="Kolade O."/>
            <person name="Nnabue I."/>
            <person name="Nwadili C.O."/>
            <person name="Hribova E."/>
            <person name="Parker M."/>
            <person name="Nwogha J."/>
            <person name="Shu S."/>
            <person name="Carlson J."/>
            <person name="Kariba R."/>
            <person name="Muthemba S."/>
            <person name="Knop K."/>
            <person name="Barton G.J."/>
            <person name="Sherwood A.V."/>
            <person name="Lopez-Montes A."/>
            <person name="Asiedu R."/>
            <person name="Jamnadass R."/>
            <person name="Muchugi A."/>
            <person name="Goodstein D."/>
            <person name="Egesi C.N."/>
            <person name="Featherston J."/>
            <person name="Asfaw A."/>
            <person name="Simpson G.G."/>
            <person name="Dolezel J."/>
            <person name="Hendre P.S."/>
            <person name="Van Deynze A."/>
            <person name="Kumar P.L."/>
            <person name="Obidiegwu J.E."/>
            <person name="Bhattacharjee R."/>
            <person name="Rokhsar D.S."/>
        </authorList>
    </citation>
    <scope>NUCLEOTIDE SEQUENCE [LARGE SCALE GENOMIC DNA]</scope>
    <source>
        <strain evidence="2">cv. TDa95/00328</strain>
    </source>
</reference>
<gene>
    <name evidence="1" type="ORF">IHE45_07G060000</name>
</gene>
<dbReference type="Proteomes" id="UP000827976">
    <property type="component" value="Chromosome 7"/>
</dbReference>
<keyword evidence="2" id="KW-1185">Reference proteome</keyword>